<accession>A0A5B8VP21</accession>
<dbReference type="Pfam" id="PF01292">
    <property type="entry name" value="Ni_hydr_CYTB"/>
    <property type="match status" value="1"/>
</dbReference>
<protein>
    <submittedName>
        <fullName evidence="8">Cytochrome b/b6 domain-containing protein</fullName>
    </submittedName>
</protein>
<feature type="transmembrane region" description="Helical" evidence="6">
    <location>
        <begin position="15"/>
        <end position="33"/>
    </location>
</feature>
<feature type="domain" description="Cytochrome b561 bacterial/Ni-hydrogenase" evidence="7">
    <location>
        <begin position="9"/>
        <end position="195"/>
    </location>
</feature>
<evidence type="ECO:0000256" key="2">
    <source>
        <dbReference type="ARBA" id="ARBA00022475"/>
    </source>
</evidence>
<dbReference type="GO" id="GO:0005886">
    <property type="term" value="C:plasma membrane"/>
    <property type="evidence" value="ECO:0007669"/>
    <property type="project" value="UniProtKB-SubCell"/>
</dbReference>
<name>A0A5B8VP21_9BACT</name>
<keyword evidence="4 6" id="KW-1133">Transmembrane helix</keyword>
<evidence type="ECO:0000256" key="3">
    <source>
        <dbReference type="ARBA" id="ARBA00022692"/>
    </source>
</evidence>
<keyword evidence="3 6" id="KW-0812">Transmembrane</keyword>
<dbReference type="GO" id="GO:0009055">
    <property type="term" value="F:electron transfer activity"/>
    <property type="evidence" value="ECO:0007669"/>
    <property type="project" value="InterPro"/>
</dbReference>
<dbReference type="InterPro" id="IPR011577">
    <property type="entry name" value="Cyt_b561_bac/Ni-Hgenase"/>
</dbReference>
<evidence type="ECO:0000256" key="5">
    <source>
        <dbReference type="ARBA" id="ARBA00023136"/>
    </source>
</evidence>
<dbReference type="GO" id="GO:0022904">
    <property type="term" value="P:respiratory electron transport chain"/>
    <property type="evidence" value="ECO:0007669"/>
    <property type="project" value="InterPro"/>
</dbReference>
<dbReference type="EMBL" id="CP042434">
    <property type="protein sequence ID" value="QEC72008.1"/>
    <property type="molecule type" value="Genomic_DNA"/>
</dbReference>
<keyword evidence="9" id="KW-1185">Reference proteome</keyword>
<feature type="transmembrane region" description="Helical" evidence="6">
    <location>
        <begin position="77"/>
        <end position="98"/>
    </location>
</feature>
<dbReference type="Proteomes" id="UP000321291">
    <property type="component" value="Chromosome"/>
</dbReference>
<feature type="transmembrane region" description="Helical" evidence="6">
    <location>
        <begin position="162"/>
        <end position="182"/>
    </location>
</feature>
<evidence type="ECO:0000256" key="4">
    <source>
        <dbReference type="ARBA" id="ARBA00022989"/>
    </source>
</evidence>
<reference evidence="8 9" key="1">
    <citation type="journal article" date="2017" name="Int. J. Syst. Evol. Microbiol.">
        <title>Arachidicoccus ginsenosidivorans sp. nov., with ginsenoside-converting activity isolated from ginseng cultivating soil.</title>
        <authorList>
            <person name="Siddiqi M.Z."/>
            <person name="Aslam Z."/>
            <person name="Im W.T."/>
        </authorList>
    </citation>
    <scope>NUCLEOTIDE SEQUENCE [LARGE SCALE GENOMIC DNA]</scope>
    <source>
        <strain evidence="8 9">Gsoil 809</strain>
    </source>
</reference>
<comment type="subcellular location">
    <subcellularLocation>
        <location evidence="1">Cell membrane</location>
        <topology evidence="1">Multi-pass membrane protein</topology>
    </subcellularLocation>
</comment>
<dbReference type="KEGG" id="agi:FSB73_10360"/>
<dbReference type="Gene3D" id="1.20.950.20">
    <property type="entry name" value="Transmembrane di-heme cytochromes, Chain C"/>
    <property type="match status" value="1"/>
</dbReference>
<keyword evidence="2" id="KW-1003">Cell membrane</keyword>
<evidence type="ECO:0000313" key="9">
    <source>
        <dbReference type="Proteomes" id="UP000321291"/>
    </source>
</evidence>
<dbReference type="AlphaFoldDB" id="A0A5B8VP21"/>
<sequence length="196" mass="22480">MSKVKSVSYTRAHRILHWLIAGVFLFILLTVLLRQNWMNKTQMGEILAAKLSEKGIALTKADAAKIGKAIRYPMWRWHVWAGYVLIGLYIIRMLVFRFQGVTFKSPFKKHLIAKERLKSIIYVLFYICFATSLLTGMLMVWSPRTAAWQQVHHIAKLVHVQSLYYAVTFIVLHLLGLVIGELGKDKGIISRMVHGG</sequence>
<feature type="transmembrane region" description="Helical" evidence="6">
    <location>
        <begin position="119"/>
        <end position="142"/>
    </location>
</feature>
<dbReference type="SUPFAM" id="SSF81342">
    <property type="entry name" value="Transmembrane di-heme cytochromes"/>
    <property type="match status" value="1"/>
</dbReference>
<dbReference type="InterPro" id="IPR016174">
    <property type="entry name" value="Di-haem_cyt_TM"/>
</dbReference>
<keyword evidence="5 6" id="KW-0472">Membrane</keyword>
<gene>
    <name evidence="8" type="ORF">FSB73_10360</name>
</gene>
<evidence type="ECO:0000313" key="8">
    <source>
        <dbReference type="EMBL" id="QEC72008.1"/>
    </source>
</evidence>
<evidence type="ECO:0000256" key="6">
    <source>
        <dbReference type="SAM" id="Phobius"/>
    </source>
</evidence>
<organism evidence="8 9">
    <name type="scientific">Arachidicoccus ginsenosidivorans</name>
    <dbReference type="NCBI Taxonomy" id="496057"/>
    <lineage>
        <taxon>Bacteria</taxon>
        <taxon>Pseudomonadati</taxon>
        <taxon>Bacteroidota</taxon>
        <taxon>Chitinophagia</taxon>
        <taxon>Chitinophagales</taxon>
        <taxon>Chitinophagaceae</taxon>
        <taxon>Arachidicoccus</taxon>
    </lineage>
</organism>
<proteinExistence type="predicted"/>
<evidence type="ECO:0000256" key="1">
    <source>
        <dbReference type="ARBA" id="ARBA00004651"/>
    </source>
</evidence>
<evidence type="ECO:0000259" key="7">
    <source>
        <dbReference type="Pfam" id="PF01292"/>
    </source>
</evidence>